<evidence type="ECO:0008006" key="3">
    <source>
        <dbReference type="Google" id="ProtNLM"/>
    </source>
</evidence>
<evidence type="ECO:0000256" key="1">
    <source>
        <dbReference type="SAM" id="Coils"/>
    </source>
</evidence>
<dbReference type="AlphaFoldDB" id="A0A0F9GG21"/>
<feature type="coiled-coil region" evidence="1">
    <location>
        <begin position="176"/>
        <end position="203"/>
    </location>
</feature>
<accession>A0A0F9GG21</accession>
<gene>
    <name evidence="2" type="ORF">LCGC14_1913790</name>
</gene>
<evidence type="ECO:0000313" key="2">
    <source>
        <dbReference type="EMBL" id="KKL89531.1"/>
    </source>
</evidence>
<dbReference type="EMBL" id="LAZR01020260">
    <property type="protein sequence ID" value="KKL89531.1"/>
    <property type="molecule type" value="Genomic_DNA"/>
</dbReference>
<dbReference type="Gene3D" id="3.70.10.10">
    <property type="match status" value="1"/>
</dbReference>
<sequence length="204" mass="23032">MLVKGDKKFSRLIRWLQNMASSDAGRPVLNGIHIDGDQTMVTNGYRLVVIDTPKELQNLGPATIEGKVPAGEFESEFTNIEGKYPDFNTIYPNGVAQAVVDVDARLLRELLDGLSGTPSSVSLVLYGPNRPIELFGATRDDRDAYMVLMPMHRALDNKLTRPNGTTVEFVWPEKRIREMEETIERRDEEINELQGQIKELEDNE</sequence>
<reference evidence="2" key="1">
    <citation type="journal article" date="2015" name="Nature">
        <title>Complex archaea that bridge the gap between prokaryotes and eukaryotes.</title>
        <authorList>
            <person name="Spang A."/>
            <person name="Saw J.H."/>
            <person name="Jorgensen S.L."/>
            <person name="Zaremba-Niedzwiedzka K."/>
            <person name="Martijn J."/>
            <person name="Lind A.E."/>
            <person name="van Eijk R."/>
            <person name="Schleper C."/>
            <person name="Guy L."/>
            <person name="Ettema T.J."/>
        </authorList>
    </citation>
    <scope>NUCLEOTIDE SEQUENCE</scope>
</reference>
<keyword evidence="1" id="KW-0175">Coiled coil</keyword>
<name>A0A0F9GG21_9ZZZZ</name>
<organism evidence="2">
    <name type="scientific">marine sediment metagenome</name>
    <dbReference type="NCBI Taxonomy" id="412755"/>
    <lineage>
        <taxon>unclassified sequences</taxon>
        <taxon>metagenomes</taxon>
        <taxon>ecological metagenomes</taxon>
    </lineage>
</organism>
<protein>
    <recommendedName>
        <fullName evidence="3">DNA polymerase III beta sliding clamp central domain-containing protein</fullName>
    </recommendedName>
</protein>
<comment type="caution">
    <text evidence="2">The sequence shown here is derived from an EMBL/GenBank/DDBJ whole genome shotgun (WGS) entry which is preliminary data.</text>
</comment>
<proteinExistence type="predicted"/>